<keyword evidence="2 5" id="KW-0238">DNA-binding</keyword>
<dbReference type="PRINTS" id="PR00038">
    <property type="entry name" value="HTHLUXR"/>
</dbReference>
<dbReference type="GO" id="GO:0003677">
    <property type="term" value="F:DNA binding"/>
    <property type="evidence" value="ECO:0007669"/>
    <property type="project" value="UniProtKB-KW"/>
</dbReference>
<dbReference type="SMART" id="SM00421">
    <property type="entry name" value="HTH_LUXR"/>
    <property type="match status" value="1"/>
</dbReference>
<dbReference type="Pfam" id="PF00196">
    <property type="entry name" value="GerE"/>
    <property type="match status" value="1"/>
</dbReference>
<dbReference type="InterPro" id="IPR016032">
    <property type="entry name" value="Sig_transdc_resp-reg_C-effctor"/>
</dbReference>
<reference evidence="5 6" key="2">
    <citation type="submission" date="2018-01" db="EMBL/GenBank/DDBJ databases">
        <title>Genomic study of Klebsiella pneumoniae.</title>
        <authorList>
            <person name="Yang Y."/>
            <person name="Bicalho R."/>
        </authorList>
    </citation>
    <scope>NUCLEOTIDE SEQUENCE [LARGE SCALE GENOMIC DNA]</scope>
    <source>
        <strain evidence="5 6">A2</strain>
    </source>
</reference>
<reference evidence="5 6" key="1">
    <citation type="submission" date="2017-11" db="EMBL/GenBank/DDBJ databases">
        <authorList>
            <person name="Han C.G."/>
        </authorList>
    </citation>
    <scope>NUCLEOTIDE SEQUENCE [LARGE SCALE GENOMIC DNA]</scope>
    <source>
        <strain evidence="5 6">A2</strain>
    </source>
</reference>
<dbReference type="InterPro" id="IPR036388">
    <property type="entry name" value="WH-like_DNA-bd_sf"/>
</dbReference>
<organism evidence="5 6">
    <name type="scientific">Klebsiella michiganensis</name>
    <dbReference type="NCBI Taxonomy" id="1134687"/>
    <lineage>
        <taxon>Bacteria</taxon>
        <taxon>Pseudomonadati</taxon>
        <taxon>Pseudomonadota</taxon>
        <taxon>Gammaproteobacteria</taxon>
        <taxon>Enterobacterales</taxon>
        <taxon>Enterobacteriaceae</taxon>
        <taxon>Klebsiella/Raoultella group</taxon>
        <taxon>Klebsiella</taxon>
    </lineage>
</organism>
<evidence type="ECO:0000313" key="5">
    <source>
        <dbReference type="EMBL" id="PLM50219.1"/>
    </source>
</evidence>
<dbReference type="PANTHER" id="PTHR44688:SF16">
    <property type="entry name" value="DNA-BINDING TRANSCRIPTIONAL ACTIVATOR DEVR_DOSR"/>
    <property type="match status" value="1"/>
</dbReference>
<dbReference type="SUPFAM" id="SSF46894">
    <property type="entry name" value="C-terminal effector domain of the bipartite response regulators"/>
    <property type="match status" value="1"/>
</dbReference>
<keyword evidence="1" id="KW-0805">Transcription regulation</keyword>
<dbReference type="CDD" id="cd06170">
    <property type="entry name" value="LuxR_C_like"/>
    <property type="match status" value="1"/>
</dbReference>
<dbReference type="EMBL" id="PIET01001532">
    <property type="protein sequence ID" value="PLM50219.1"/>
    <property type="molecule type" value="Genomic_DNA"/>
</dbReference>
<dbReference type="GO" id="GO:0006355">
    <property type="term" value="P:regulation of DNA-templated transcription"/>
    <property type="evidence" value="ECO:0007669"/>
    <property type="project" value="InterPro"/>
</dbReference>
<protein>
    <submittedName>
        <fullName evidence="5">DNA-binding response regulator</fullName>
    </submittedName>
</protein>
<evidence type="ECO:0000256" key="1">
    <source>
        <dbReference type="ARBA" id="ARBA00023015"/>
    </source>
</evidence>
<dbReference type="RefSeq" id="WP_020804663.1">
    <property type="nucleotide sequence ID" value="NZ_CP113794.1"/>
</dbReference>
<comment type="caution">
    <text evidence="5">The sequence shown here is derived from an EMBL/GenBank/DDBJ whole genome shotgun (WGS) entry which is preliminary data.</text>
</comment>
<gene>
    <name evidence="5" type="ORF">CWM85_31880</name>
</gene>
<dbReference type="PROSITE" id="PS50043">
    <property type="entry name" value="HTH_LUXR_2"/>
    <property type="match status" value="1"/>
</dbReference>
<dbReference type="AlphaFoldDB" id="A0A2J4YHE5"/>
<evidence type="ECO:0000256" key="3">
    <source>
        <dbReference type="ARBA" id="ARBA00023163"/>
    </source>
</evidence>
<name>A0A2J4YHE5_9ENTR</name>
<keyword evidence="3" id="KW-0804">Transcription</keyword>
<evidence type="ECO:0000313" key="6">
    <source>
        <dbReference type="Proteomes" id="UP000234661"/>
    </source>
</evidence>
<dbReference type="Gene3D" id="1.10.10.10">
    <property type="entry name" value="Winged helix-like DNA-binding domain superfamily/Winged helix DNA-binding domain"/>
    <property type="match status" value="1"/>
</dbReference>
<evidence type="ECO:0000256" key="2">
    <source>
        <dbReference type="ARBA" id="ARBA00023125"/>
    </source>
</evidence>
<accession>A0A2J4YHE5</accession>
<proteinExistence type="predicted"/>
<evidence type="ECO:0000259" key="4">
    <source>
        <dbReference type="PROSITE" id="PS50043"/>
    </source>
</evidence>
<dbReference type="InterPro" id="IPR000792">
    <property type="entry name" value="Tscrpt_reg_LuxR_C"/>
</dbReference>
<dbReference type="PANTHER" id="PTHR44688">
    <property type="entry name" value="DNA-BINDING TRANSCRIPTIONAL ACTIVATOR DEVR_DOSR"/>
    <property type="match status" value="1"/>
</dbReference>
<feature type="domain" description="HTH luxR-type" evidence="4">
    <location>
        <begin position="127"/>
        <end position="192"/>
    </location>
</feature>
<dbReference type="Proteomes" id="UP000234661">
    <property type="component" value="Unassembled WGS sequence"/>
</dbReference>
<sequence>MNNINLIRSETTKGIHVIKGKALIDDILSYSILHLSRHIQLCHEFFLKKHSLVFINTPNLWTELPSLEEKIKRREYEVVIILVDSDYIDFYRSLINHPYVIAIPMSESLENIKSMISREINKYTPQRANKKEKLTPREKNILYLTSLGWSNKEIALILDVSNKTIFSHKRKIMDKVNLKRPNQMNKVLSELMPAQHRKNITTNICDIEGVDGGKLAPHPLV</sequence>